<dbReference type="InterPro" id="IPR052893">
    <property type="entry name" value="TCS_response_regulator"/>
</dbReference>
<protein>
    <recommendedName>
        <fullName evidence="2">Response regulatory domain-containing protein</fullName>
    </recommendedName>
</protein>
<keyword evidence="1" id="KW-0597">Phosphoprotein</keyword>
<name>A0A2A5JW15_PSEO7</name>
<dbReference type="AlphaFoldDB" id="A0A2A5JW15"/>
<dbReference type="Gene3D" id="3.40.50.2300">
    <property type="match status" value="1"/>
</dbReference>
<comment type="caution">
    <text evidence="3">The sequence shown here is derived from an EMBL/GenBank/DDBJ whole genome shotgun (WGS) entry which is preliminary data.</text>
</comment>
<proteinExistence type="predicted"/>
<dbReference type="PROSITE" id="PS50110">
    <property type="entry name" value="RESPONSE_REGULATORY"/>
    <property type="match status" value="1"/>
</dbReference>
<dbReference type="InterPro" id="IPR011006">
    <property type="entry name" value="CheY-like_superfamily"/>
</dbReference>
<dbReference type="PANTHER" id="PTHR44520">
    <property type="entry name" value="RESPONSE REGULATOR RCP1-RELATED"/>
    <property type="match status" value="1"/>
</dbReference>
<gene>
    <name evidence="3" type="ORF">CEX98_00615</name>
</gene>
<dbReference type="PANTHER" id="PTHR44520:SF2">
    <property type="entry name" value="RESPONSE REGULATOR RCP1"/>
    <property type="match status" value="1"/>
</dbReference>
<dbReference type="Pfam" id="PF00072">
    <property type="entry name" value="Response_reg"/>
    <property type="match status" value="1"/>
</dbReference>
<feature type="modified residue" description="4-aspartylphosphate" evidence="1">
    <location>
        <position position="55"/>
    </location>
</feature>
<evidence type="ECO:0000313" key="4">
    <source>
        <dbReference type="Proteomes" id="UP000228621"/>
    </source>
</evidence>
<reference evidence="4" key="1">
    <citation type="journal article" date="2019" name="Genome Announc.">
        <title>Draft Genome Sequence of Pseudoalteromonas piscicida Strain 36Y ROTHPW, an Hypersaline Seawater Isolate from the South Coast of Sonora, Mexico.</title>
        <authorList>
            <person name="Sanchez-Diaz R."/>
            <person name="Molina-Garza Z.J."/>
            <person name="Cruz-Suarez L.E."/>
            <person name="Selvin J."/>
            <person name="Kiran G.S."/>
            <person name="Ibarra-Gamez J.C."/>
            <person name="Gomez-Gil B."/>
            <person name="Galaviz-Silva L."/>
        </authorList>
    </citation>
    <scope>NUCLEOTIDE SEQUENCE [LARGE SCALE GENOMIC DNA]</scope>
    <source>
        <strain evidence="4">36Y_RITHPW</strain>
    </source>
</reference>
<sequence length="134" mass="15410">MELLLVEDDPDDIYFFKRAYSSLVNAPDLKIFSDGHELLAYLNTKEAHNQVILLDLNMPKMSGFEVMEALKDEHIADNLITVCYTTSTHHSDIRKAYQLGAKSYITKPGRLSDLESLIKLIKQYWFDNNRVVQG</sequence>
<dbReference type="SUPFAM" id="SSF52172">
    <property type="entry name" value="CheY-like"/>
    <property type="match status" value="1"/>
</dbReference>
<dbReference type="CDD" id="cd17557">
    <property type="entry name" value="REC_Rcp-like"/>
    <property type="match status" value="1"/>
</dbReference>
<dbReference type="RefSeq" id="WP_099640210.1">
    <property type="nucleotide sequence ID" value="NZ_JAQPZX010000050.1"/>
</dbReference>
<evidence type="ECO:0000313" key="3">
    <source>
        <dbReference type="EMBL" id="PCK33664.1"/>
    </source>
</evidence>
<keyword evidence="4" id="KW-1185">Reference proteome</keyword>
<accession>A0A2A5JW15</accession>
<evidence type="ECO:0000256" key="1">
    <source>
        <dbReference type="PROSITE-ProRule" id="PRU00169"/>
    </source>
</evidence>
<dbReference type="Proteomes" id="UP000228621">
    <property type="component" value="Unassembled WGS sequence"/>
</dbReference>
<dbReference type="InterPro" id="IPR001789">
    <property type="entry name" value="Sig_transdc_resp-reg_receiver"/>
</dbReference>
<organism evidence="3 4">
    <name type="scientific">Pseudoalteromonas piscicida</name>
    <dbReference type="NCBI Taxonomy" id="43662"/>
    <lineage>
        <taxon>Bacteria</taxon>
        <taxon>Pseudomonadati</taxon>
        <taxon>Pseudomonadota</taxon>
        <taxon>Gammaproteobacteria</taxon>
        <taxon>Alteromonadales</taxon>
        <taxon>Pseudoalteromonadaceae</taxon>
        <taxon>Pseudoalteromonas</taxon>
    </lineage>
</organism>
<feature type="domain" description="Response regulatory" evidence="2">
    <location>
        <begin position="2"/>
        <end position="122"/>
    </location>
</feature>
<dbReference type="OrthoDB" id="9793549at2"/>
<dbReference type="GO" id="GO:0000160">
    <property type="term" value="P:phosphorelay signal transduction system"/>
    <property type="evidence" value="ECO:0007669"/>
    <property type="project" value="InterPro"/>
</dbReference>
<dbReference type="EMBL" id="NKHF01000003">
    <property type="protein sequence ID" value="PCK33664.1"/>
    <property type="molecule type" value="Genomic_DNA"/>
</dbReference>
<dbReference type="SMART" id="SM00448">
    <property type="entry name" value="REC"/>
    <property type="match status" value="1"/>
</dbReference>
<evidence type="ECO:0000259" key="2">
    <source>
        <dbReference type="PROSITE" id="PS50110"/>
    </source>
</evidence>